<name>A0A0M0BSE8_9ARCH</name>
<comment type="caution">
    <text evidence="2">The sequence shown here is derived from an EMBL/GenBank/DDBJ whole genome shotgun (WGS) entry which is preliminary data.</text>
</comment>
<gene>
    <name evidence="2" type="ORF">AC477_04245</name>
</gene>
<feature type="domain" description="DUF362" evidence="1">
    <location>
        <begin position="4"/>
        <end position="59"/>
    </location>
</feature>
<sequence>HPKFDMVMHDLLVLLKPKFVVMDATFAMEGNGPNRGIVIPMNLILASSDLIAMDKLCCEIMGIDWTDINYLNFVDQHYQREEAEPQIIGEKIEDVTQKFLLPYDDLAVRAQRWVYKNYFLTRLCFGTPFLNMLQGCLNVYRKVDEEIMGKEWVNKYWDNSLPR</sequence>
<accession>A0A0M0BSE8</accession>
<dbReference type="InterPro" id="IPR007160">
    <property type="entry name" value="DUF362"/>
</dbReference>
<evidence type="ECO:0000259" key="1">
    <source>
        <dbReference type="Pfam" id="PF04015"/>
    </source>
</evidence>
<evidence type="ECO:0000313" key="3">
    <source>
        <dbReference type="Proteomes" id="UP000037237"/>
    </source>
</evidence>
<dbReference type="Proteomes" id="UP000037237">
    <property type="component" value="Unassembled WGS sequence"/>
</dbReference>
<dbReference type="AlphaFoldDB" id="A0A0M0BSE8"/>
<protein>
    <recommendedName>
        <fullName evidence="1">DUF362 domain-containing protein</fullName>
    </recommendedName>
</protein>
<reference evidence="2 3" key="1">
    <citation type="submission" date="2015-06" db="EMBL/GenBank/DDBJ databases">
        <title>New insights into the roles of widespread benthic archaea in carbon and nitrogen cycling.</title>
        <authorList>
            <person name="Lazar C.S."/>
            <person name="Baker B.J."/>
            <person name="Seitz K.W."/>
            <person name="Hyde A.S."/>
            <person name="Dick G.J."/>
            <person name="Hinrichs K.-U."/>
            <person name="Teske A.P."/>
        </authorList>
    </citation>
    <scope>NUCLEOTIDE SEQUENCE [LARGE SCALE GENOMIC DNA]</scope>
    <source>
        <strain evidence="2">SG8-32-1</strain>
    </source>
</reference>
<dbReference type="Pfam" id="PF04015">
    <property type="entry name" value="DUF362"/>
    <property type="match status" value="1"/>
</dbReference>
<evidence type="ECO:0000313" key="2">
    <source>
        <dbReference type="EMBL" id="KON31305.1"/>
    </source>
</evidence>
<dbReference type="EMBL" id="LFWU01000102">
    <property type="protein sequence ID" value="KON31305.1"/>
    <property type="molecule type" value="Genomic_DNA"/>
</dbReference>
<feature type="non-terminal residue" evidence="2">
    <location>
        <position position="1"/>
    </location>
</feature>
<organism evidence="2 3">
    <name type="scientific">miscellaneous Crenarchaeota group-1 archaeon SG8-32-1</name>
    <dbReference type="NCBI Taxonomy" id="1685124"/>
    <lineage>
        <taxon>Archaea</taxon>
        <taxon>Candidatus Bathyarchaeota</taxon>
        <taxon>MCG-1</taxon>
    </lineage>
</organism>
<proteinExistence type="predicted"/>